<sequence>MKVLMNQQVEISGLGKENSPSSNSFVSNSNIRFQLDEDVLADEINQKSGRFTSKTKSKQQQQQYDQFFNILDSYENSIAKRMKLLKKQREYERRIRFALRAKKLPERVIVRARTTDVKGEMMQTNPATFAVESNREDAGLLERVSDRGFFYEELNMITDERSPLIISL</sequence>
<evidence type="ECO:0000313" key="1">
    <source>
        <dbReference type="EMBL" id="KAA6384885.1"/>
    </source>
</evidence>
<feature type="non-terminal residue" evidence="1">
    <location>
        <position position="168"/>
    </location>
</feature>
<evidence type="ECO:0000313" key="2">
    <source>
        <dbReference type="Proteomes" id="UP000324800"/>
    </source>
</evidence>
<comment type="caution">
    <text evidence="1">The sequence shown here is derived from an EMBL/GenBank/DDBJ whole genome shotgun (WGS) entry which is preliminary data.</text>
</comment>
<organism evidence="1 2">
    <name type="scientific">Streblomastix strix</name>
    <dbReference type="NCBI Taxonomy" id="222440"/>
    <lineage>
        <taxon>Eukaryota</taxon>
        <taxon>Metamonada</taxon>
        <taxon>Preaxostyla</taxon>
        <taxon>Oxymonadida</taxon>
        <taxon>Streblomastigidae</taxon>
        <taxon>Streblomastix</taxon>
    </lineage>
</organism>
<reference evidence="1 2" key="1">
    <citation type="submission" date="2019-03" db="EMBL/GenBank/DDBJ databases">
        <title>Single cell metagenomics reveals metabolic interactions within the superorganism composed of flagellate Streblomastix strix and complex community of Bacteroidetes bacteria on its surface.</title>
        <authorList>
            <person name="Treitli S.C."/>
            <person name="Kolisko M."/>
            <person name="Husnik F."/>
            <person name="Keeling P."/>
            <person name="Hampl V."/>
        </authorList>
    </citation>
    <scope>NUCLEOTIDE SEQUENCE [LARGE SCALE GENOMIC DNA]</scope>
    <source>
        <strain evidence="1">ST1C</strain>
    </source>
</reference>
<gene>
    <name evidence="1" type="ORF">EZS28_019587</name>
</gene>
<name>A0A5J4VQV3_9EUKA</name>
<protein>
    <submittedName>
        <fullName evidence="1">Uncharacterized protein</fullName>
    </submittedName>
</protein>
<dbReference type="AlphaFoldDB" id="A0A5J4VQV3"/>
<dbReference type="Proteomes" id="UP000324800">
    <property type="component" value="Unassembled WGS sequence"/>
</dbReference>
<proteinExistence type="predicted"/>
<dbReference type="EMBL" id="SNRW01005531">
    <property type="protein sequence ID" value="KAA6384885.1"/>
    <property type="molecule type" value="Genomic_DNA"/>
</dbReference>
<accession>A0A5J4VQV3</accession>